<keyword evidence="1 5" id="KW-1003">Cell membrane</keyword>
<dbReference type="Proteomes" id="UP000034687">
    <property type="component" value="Unassembled WGS sequence"/>
</dbReference>
<dbReference type="InterPro" id="IPR003494">
    <property type="entry name" value="SHS2_FtsA"/>
</dbReference>
<sequence>MKKNRIIAGIELGSSKISTIISQVSEDATTQETLINIVGVSASEAKGIRKGQIVDIEEAVESIISSVEGAERMAGYNLNSAIVAIGGAHIHSQNSHGVVAVSDPEGEISPDDINRVIEAASAISLPQSREVIHVIPSEFIVDGETGVKDPVGMSGVRLEVETHIVTAASASIKNIKKALNEVGIEIESMVFSGLAAGEAVASSTEKELGCAVVDMGGGTTSVAAYIDGSLSYSGVIPIGARNVTNDLAIGLRVSLEAAEKIKIALSQEGKKKSKDKEDADSDQVELTDLGVSDSKRVSKKTLIEGIIRPRLNEIFTMVRIELDKANLANRIPSGVIICGGGAETVGAAESAKRMLSLPVRVGVPKGIGGLIDDIVNPAFATNVGLIVYGSKLGVRQKEGLGAKFKISSMGFFGKIVDSVRNLLP</sequence>
<dbReference type="NCBIfam" id="TIGR01174">
    <property type="entry name" value="ftsA"/>
    <property type="match status" value="1"/>
</dbReference>
<dbReference type="Gene3D" id="3.30.420.40">
    <property type="match status" value="2"/>
</dbReference>
<organism evidence="8 9">
    <name type="scientific">Candidatus Woesebacteria bacterium GW2011_GWB1_40_101</name>
    <dbReference type="NCBI Taxonomy" id="1618575"/>
    <lineage>
        <taxon>Bacteria</taxon>
        <taxon>Candidatus Woeseibacteriota</taxon>
    </lineage>
</organism>
<dbReference type="GO" id="GO:0009898">
    <property type="term" value="C:cytoplasmic side of plasma membrane"/>
    <property type="evidence" value="ECO:0007669"/>
    <property type="project" value="UniProtKB-UniRule"/>
</dbReference>
<dbReference type="PANTHER" id="PTHR32432">
    <property type="entry name" value="CELL DIVISION PROTEIN FTSA-RELATED"/>
    <property type="match status" value="1"/>
</dbReference>
<evidence type="ECO:0000256" key="1">
    <source>
        <dbReference type="ARBA" id="ARBA00022475"/>
    </source>
</evidence>
<dbReference type="PANTHER" id="PTHR32432:SF4">
    <property type="entry name" value="CELL DIVISION PROTEIN FTSA"/>
    <property type="match status" value="1"/>
</dbReference>
<comment type="subcellular location">
    <subcellularLocation>
        <location evidence="5">Cell membrane</location>
        <topology evidence="5">Peripheral membrane protein</topology>
        <orientation evidence="5">Cytoplasmic side</orientation>
    </subcellularLocation>
    <text evidence="5">Localizes to the Z ring in an FtsZ-dependent manner. Targeted to the membrane through a conserved C-terminal amphipathic helix.</text>
</comment>
<name>A0A0G0QCM2_9BACT</name>
<evidence type="ECO:0000259" key="7">
    <source>
        <dbReference type="SMART" id="SM00842"/>
    </source>
</evidence>
<evidence type="ECO:0000256" key="6">
    <source>
        <dbReference type="PIRNR" id="PIRNR003101"/>
    </source>
</evidence>
<evidence type="ECO:0000313" key="8">
    <source>
        <dbReference type="EMBL" id="KKR37908.1"/>
    </source>
</evidence>
<comment type="function">
    <text evidence="5 6">Cell division protein that is involved in the assembly of the Z ring. May serve as a membrane anchor for the Z ring.</text>
</comment>
<gene>
    <name evidence="5" type="primary">ftsA</name>
    <name evidence="8" type="ORF">UT72_C0029G0002</name>
</gene>
<dbReference type="PATRIC" id="fig|1618575.3.peg.334"/>
<reference evidence="8 9" key="1">
    <citation type="journal article" date="2015" name="Nature">
        <title>rRNA introns, odd ribosomes, and small enigmatic genomes across a large radiation of phyla.</title>
        <authorList>
            <person name="Brown C.T."/>
            <person name="Hug L.A."/>
            <person name="Thomas B.C."/>
            <person name="Sharon I."/>
            <person name="Castelle C.J."/>
            <person name="Singh A."/>
            <person name="Wilkins M.J."/>
            <person name="Williams K.H."/>
            <person name="Banfield J.F."/>
        </authorList>
    </citation>
    <scope>NUCLEOTIDE SEQUENCE [LARGE SCALE GENOMIC DNA]</scope>
</reference>
<evidence type="ECO:0000256" key="5">
    <source>
        <dbReference type="HAMAP-Rule" id="MF_02033"/>
    </source>
</evidence>
<evidence type="ECO:0000256" key="2">
    <source>
        <dbReference type="ARBA" id="ARBA00022618"/>
    </source>
</evidence>
<dbReference type="SMART" id="SM00842">
    <property type="entry name" value="FtsA"/>
    <property type="match status" value="1"/>
</dbReference>
<keyword evidence="3 5" id="KW-0472">Membrane</keyword>
<comment type="similarity">
    <text evidence="5 6">Belongs to the FtsA/MreB family.</text>
</comment>
<dbReference type="InterPro" id="IPR020823">
    <property type="entry name" value="Cell_div_FtsA"/>
</dbReference>
<dbReference type="PIRSF" id="PIRSF003101">
    <property type="entry name" value="FtsA"/>
    <property type="match status" value="1"/>
</dbReference>
<comment type="caution">
    <text evidence="8">The sequence shown here is derived from an EMBL/GenBank/DDBJ whole genome shotgun (WGS) entry which is preliminary data.</text>
</comment>
<dbReference type="GO" id="GO:0032153">
    <property type="term" value="C:cell division site"/>
    <property type="evidence" value="ECO:0007669"/>
    <property type="project" value="UniProtKB-UniRule"/>
</dbReference>
<evidence type="ECO:0000256" key="4">
    <source>
        <dbReference type="ARBA" id="ARBA00023306"/>
    </source>
</evidence>
<dbReference type="HAMAP" id="MF_02033">
    <property type="entry name" value="FtsA"/>
    <property type="match status" value="1"/>
</dbReference>
<keyword evidence="4 5" id="KW-0131">Cell cycle</keyword>
<dbReference type="GO" id="GO:0043093">
    <property type="term" value="P:FtsZ-dependent cytokinesis"/>
    <property type="evidence" value="ECO:0007669"/>
    <property type="project" value="UniProtKB-UniRule"/>
</dbReference>
<dbReference type="EMBL" id="LBXW01000029">
    <property type="protein sequence ID" value="KKR37908.1"/>
    <property type="molecule type" value="Genomic_DNA"/>
</dbReference>
<evidence type="ECO:0000313" key="9">
    <source>
        <dbReference type="Proteomes" id="UP000034687"/>
    </source>
</evidence>
<proteinExistence type="inferred from homology"/>
<dbReference type="InterPro" id="IPR043129">
    <property type="entry name" value="ATPase_NBD"/>
</dbReference>
<keyword evidence="2 5" id="KW-0132">Cell division</keyword>
<feature type="domain" description="SHS2" evidence="7">
    <location>
        <begin position="7"/>
        <end position="200"/>
    </location>
</feature>
<dbReference type="Pfam" id="PF14450">
    <property type="entry name" value="FtsA"/>
    <property type="match status" value="1"/>
</dbReference>
<dbReference type="SUPFAM" id="SSF53067">
    <property type="entry name" value="Actin-like ATPase domain"/>
    <property type="match status" value="2"/>
</dbReference>
<dbReference type="CDD" id="cd24048">
    <property type="entry name" value="ASKHA_NBD_FtsA"/>
    <property type="match status" value="1"/>
</dbReference>
<protein>
    <recommendedName>
        <fullName evidence="5 6">Cell division protein FtsA</fullName>
    </recommendedName>
</protein>
<evidence type="ECO:0000256" key="3">
    <source>
        <dbReference type="ARBA" id="ARBA00023136"/>
    </source>
</evidence>
<dbReference type="InterPro" id="IPR050696">
    <property type="entry name" value="FtsA/MreB"/>
</dbReference>
<accession>A0A0G0QCM2</accession>
<dbReference type="Pfam" id="PF02491">
    <property type="entry name" value="SHS2_FTSA"/>
    <property type="match status" value="1"/>
</dbReference>
<dbReference type="AlphaFoldDB" id="A0A0G0QCM2"/>
<comment type="subunit">
    <text evidence="5">Self-interacts. Interacts with FtsZ.</text>
</comment>
<dbReference type="Gene3D" id="3.30.1490.110">
    <property type="match status" value="1"/>
</dbReference>